<dbReference type="Proteomes" id="UP000250242">
    <property type="component" value="Unassembled WGS sequence"/>
</dbReference>
<dbReference type="RefSeq" id="WP_168163064.1">
    <property type="nucleotide sequence ID" value="NZ_CAUPHC010000053.1"/>
</dbReference>
<accession>A0A2X1VJC1</accession>
<organism evidence="1 2">
    <name type="scientific">Oligella urethralis</name>
    <dbReference type="NCBI Taxonomy" id="90245"/>
    <lineage>
        <taxon>Bacteria</taxon>
        <taxon>Pseudomonadati</taxon>
        <taxon>Pseudomonadota</taxon>
        <taxon>Betaproteobacteria</taxon>
        <taxon>Burkholderiales</taxon>
        <taxon>Alcaligenaceae</taxon>
        <taxon>Oligella</taxon>
    </lineage>
</organism>
<dbReference type="EMBL" id="UATH01000001">
    <property type="protein sequence ID" value="SPY08470.1"/>
    <property type="molecule type" value="Genomic_DNA"/>
</dbReference>
<evidence type="ECO:0000313" key="2">
    <source>
        <dbReference type="Proteomes" id="UP000250242"/>
    </source>
</evidence>
<proteinExistence type="predicted"/>
<dbReference type="AlphaFoldDB" id="A0A2X1VJC1"/>
<reference evidence="1 2" key="1">
    <citation type="submission" date="2018-06" db="EMBL/GenBank/DDBJ databases">
        <authorList>
            <consortium name="Pathogen Informatics"/>
            <person name="Doyle S."/>
        </authorList>
    </citation>
    <scope>NUCLEOTIDE SEQUENCE [LARGE SCALE GENOMIC DNA]</scope>
    <source>
        <strain evidence="1 2">NCTC11009</strain>
    </source>
</reference>
<gene>
    <name evidence="1" type="ORF">NCTC11009_01696</name>
</gene>
<name>A0A2X1VJC1_9BURK</name>
<evidence type="ECO:0000313" key="1">
    <source>
        <dbReference type="EMBL" id="SPY08470.1"/>
    </source>
</evidence>
<sequence>MSKEKYIEASINSFNADNELLENLIETNSSYLKKAESNHAIQYRLSKDNDDLER</sequence>
<protein>
    <submittedName>
        <fullName evidence="1">Uncharacterized protein</fullName>
    </submittedName>
</protein>